<dbReference type="EMBL" id="FNZZ01000002">
    <property type="protein sequence ID" value="SEK91649.1"/>
    <property type="molecule type" value="Genomic_DNA"/>
</dbReference>
<evidence type="ECO:0000313" key="2">
    <source>
        <dbReference type="EMBL" id="SEK91649.1"/>
    </source>
</evidence>
<dbReference type="Proteomes" id="UP000199214">
    <property type="component" value="Unassembled WGS sequence"/>
</dbReference>
<gene>
    <name evidence="2" type="ORF">SAMN05216382_1104</name>
</gene>
<keyword evidence="3" id="KW-1185">Reference proteome</keyword>
<sequence length="328" mass="36044">MGQPLAARDSDVLSGSRLTRCLPALSIRMAFGVFIHRSDSIYDDTPAERYQFPPQYLSRVRACIGDWIVYYEPRKVPGTRGYFAVAKVEQVVADPSAPGMYLALIEPGSYLDFSNPAPFADADGVVIERGVLNEAGRISGRAQAAVRGLSASDFARIVGLGLAEDNPLLPRVGASEAPSAVREERMPFGFDETRERVSMLVSRVVRDRVFRRIVLRAYDERCAVTGLKLINGGGRAEVEAAHIRPVEAGGPDIVSNGLALSGTAHWMFDRGLISLADDARILVSRQANDPDSIRSVINPSGRAILPDRRGDRPHPHFLNWHREHCFKL</sequence>
<evidence type="ECO:0000313" key="3">
    <source>
        <dbReference type="Proteomes" id="UP000199214"/>
    </source>
</evidence>
<protein>
    <submittedName>
        <fullName evidence="2">Putative restriction endonuclease</fullName>
    </submittedName>
</protein>
<keyword evidence="2" id="KW-0378">Hydrolase</keyword>
<dbReference type="Pfam" id="PF13391">
    <property type="entry name" value="HNH_2"/>
    <property type="match status" value="1"/>
</dbReference>
<keyword evidence="2" id="KW-0540">Nuclease</keyword>
<proteinExistence type="predicted"/>
<name>A0A1H7KXY9_9SPHN</name>
<organism evidence="2 3">
    <name type="scientific">Sphingomonas palmae</name>
    <dbReference type="NCBI Taxonomy" id="1855283"/>
    <lineage>
        <taxon>Bacteria</taxon>
        <taxon>Pseudomonadati</taxon>
        <taxon>Pseudomonadota</taxon>
        <taxon>Alphaproteobacteria</taxon>
        <taxon>Sphingomonadales</taxon>
        <taxon>Sphingomonadaceae</taxon>
        <taxon>Sphingomonas</taxon>
    </lineage>
</organism>
<feature type="domain" description="HNH nuclease" evidence="1">
    <location>
        <begin position="222"/>
        <end position="275"/>
    </location>
</feature>
<evidence type="ECO:0000259" key="1">
    <source>
        <dbReference type="Pfam" id="PF13391"/>
    </source>
</evidence>
<dbReference type="GO" id="GO:0004519">
    <property type="term" value="F:endonuclease activity"/>
    <property type="evidence" value="ECO:0007669"/>
    <property type="project" value="UniProtKB-KW"/>
</dbReference>
<keyword evidence="2" id="KW-0255">Endonuclease</keyword>
<dbReference type="InterPro" id="IPR003615">
    <property type="entry name" value="HNH_nuc"/>
</dbReference>
<dbReference type="AlphaFoldDB" id="A0A1H7KXY9"/>
<accession>A0A1H7KXY9</accession>
<dbReference type="STRING" id="1855283.SAMN05216382_1104"/>
<reference evidence="3" key="1">
    <citation type="submission" date="2016-10" db="EMBL/GenBank/DDBJ databases">
        <authorList>
            <person name="Varghese N."/>
            <person name="Submissions S."/>
        </authorList>
    </citation>
    <scope>NUCLEOTIDE SEQUENCE [LARGE SCALE GENOMIC DNA]</scope>
    <source>
        <strain evidence="3">JS21-1</strain>
    </source>
</reference>